<dbReference type="eggNOG" id="COG3142">
    <property type="taxonomic scope" value="Bacteria"/>
</dbReference>
<dbReference type="PANTHER" id="PTHR12598">
    <property type="entry name" value="COPPER HOMEOSTASIS PROTEIN CUTC"/>
    <property type="match status" value="1"/>
</dbReference>
<dbReference type="PANTHER" id="PTHR12598:SF0">
    <property type="entry name" value="COPPER HOMEOSTASIS PROTEIN CUTC HOMOLOG"/>
    <property type="match status" value="1"/>
</dbReference>
<reference evidence="3 4" key="1">
    <citation type="journal article" date="2014" name="Genome Announc.">
        <title>Draft Genome Sequence of Cytophaga fermentans JCM 21142T, a Facultative Anaerobe Isolated from Marine Mud.</title>
        <authorList>
            <person name="Starns D."/>
            <person name="Oshima K."/>
            <person name="Suda W."/>
            <person name="Iino T."/>
            <person name="Yuki M."/>
            <person name="Inoue J."/>
            <person name="Kitamura K."/>
            <person name="Iida T."/>
            <person name="Darby A."/>
            <person name="Hattori M."/>
            <person name="Ohkuma M."/>
        </authorList>
    </citation>
    <scope>NUCLEOTIDE SEQUENCE [LARGE SCALE GENOMIC DNA]</scope>
    <source>
        <strain evidence="3 4">JCM 21142</strain>
    </source>
</reference>
<comment type="caution">
    <text evidence="3">The sequence shown here is derived from an EMBL/GenBank/DDBJ whole genome shotgun (WGS) entry which is preliminary data.</text>
</comment>
<proteinExistence type="inferred from homology"/>
<dbReference type="GO" id="GO:0005507">
    <property type="term" value="F:copper ion binding"/>
    <property type="evidence" value="ECO:0007669"/>
    <property type="project" value="TreeGrafter"/>
</dbReference>
<dbReference type="AlphaFoldDB" id="W7YAZ9"/>
<name>W7YAZ9_9BACT</name>
<keyword evidence="4" id="KW-1185">Reference proteome</keyword>
<dbReference type="Proteomes" id="UP000019402">
    <property type="component" value="Unassembled WGS sequence"/>
</dbReference>
<comment type="similarity">
    <text evidence="1">Belongs to the CutC family.</text>
</comment>
<dbReference type="EMBL" id="BAMD01000001">
    <property type="protein sequence ID" value="GAF01551.1"/>
    <property type="molecule type" value="Genomic_DNA"/>
</dbReference>
<dbReference type="Pfam" id="PF03932">
    <property type="entry name" value="CutC"/>
    <property type="match status" value="1"/>
</dbReference>
<dbReference type="InterPro" id="IPR036822">
    <property type="entry name" value="CutC-like_dom_sf"/>
</dbReference>
<gene>
    <name evidence="3" type="ORF">JCM21142_163</name>
</gene>
<accession>W7YAZ9</accession>
<evidence type="ECO:0000256" key="2">
    <source>
        <dbReference type="ARBA" id="ARBA00019014"/>
    </source>
</evidence>
<evidence type="ECO:0000313" key="3">
    <source>
        <dbReference type="EMBL" id="GAF01551.1"/>
    </source>
</evidence>
<dbReference type="STRING" id="869213.GCA_000517085_04558"/>
<evidence type="ECO:0000256" key="1">
    <source>
        <dbReference type="ARBA" id="ARBA00007768"/>
    </source>
</evidence>
<evidence type="ECO:0000313" key="4">
    <source>
        <dbReference type="Proteomes" id="UP000019402"/>
    </source>
</evidence>
<dbReference type="Gene3D" id="3.20.20.380">
    <property type="entry name" value="Copper homeostasis (CutC) domain"/>
    <property type="match status" value="1"/>
</dbReference>
<sequence>MASLDVFPMIRPRGGNFVYDDIEQEIMLRDIKLAVERGADGIVIGALTVNGAIDYDFCCRLIEAARGLPITFHRAFDQCKQPFVALEILISMGVKRLLTSGQKNKAIDGVDLISMLQKSAANSLQVMPGSGIDENNITKLAQQTGVKAFHASLRDIYKQEPVYTRSEVRFNGSKDLPENQVKTSNIKRIKSIISEIERI</sequence>
<organism evidence="3 4">
    <name type="scientific">Saccharicrinis fermentans DSM 9555 = JCM 21142</name>
    <dbReference type="NCBI Taxonomy" id="869213"/>
    <lineage>
        <taxon>Bacteria</taxon>
        <taxon>Pseudomonadati</taxon>
        <taxon>Bacteroidota</taxon>
        <taxon>Bacteroidia</taxon>
        <taxon>Marinilabiliales</taxon>
        <taxon>Marinilabiliaceae</taxon>
        <taxon>Saccharicrinis</taxon>
    </lineage>
</organism>
<protein>
    <recommendedName>
        <fullName evidence="2">Copper homeostasis protein cutC homolog</fullName>
    </recommendedName>
</protein>
<dbReference type="SUPFAM" id="SSF110395">
    <property type="entry name" value="CutC-like"/>
    <property type="match status" value="1"/>
</dbReference>
<dbReference type="InterPro" id="IPR005627">
    <property type="entry name" value="CutC-like"/>
</dbReference>